<comment type="caution">
    <text evidence="8">The sequence shown here is derived from an EMBL/GenBank/DDBJ whole genome shotgun (WGS) entry which is preliminary data.</text>
</comment>
<dbReference type="Gene3D" id="1.20.1720.10">
    <property type="entry name" value="Multidrug resistance protein D"/>
    <property type="match status" value="1"/>
</dbReference>
<evidence type="ECO:0000313" key="8">
    <source>
        <dbReference type="EMBL" id="KPI36793.1"/>
    </source>
</evidence>
<feature type="transmembrane region" description="Helical" evidence="6">
    <location>
        <begin position="398"/>
        <end position="421"/>
    </location>
</feature>
<dbReference type="Pfam" id="PF07690">
    <property type="entry name" value="MFS_1"/>
    <property type="match status" value="1"/>
</dbReference>
<protein>
    <recommendedName>
        <fullName evidence="7">Major facilitator superfamily (MFS) profile domain-containing protein</fullName>
    </recommendedName>
</protein>
<keyword evidence="3 6" id="KW-1133">Transmembrane helix</keyword>
<comment type="subcellular location">
    <subcellularLocation>
        <location evidence="1">Membrane</location>
        <topology evidence="1">Multi-pass membrane protein</topology>
    </subcellularLocation>
</comment>
<evidence type="ECO:0000256" key="2">
    <source>
        <dbReference type="ARBA" id="ARBA00022692"/>
    </source>
</evidence>
<feature type="transmembrane region" description="Helical" evidence="6">
    <location>
        <begin position="126"/>
        <end position="143"/>
    </location>
</feature>
<dbReference type="VEuPathDB" id="FungiDB:AB675_11854"/>
<dbReference type="GO" id="GO:0022857">
    <property type="term" value="F:transmembrane transporter activity"/>
    <property type="evidence" value="ECO:0007669"/>
    <property type="project" value="InterPro"/>
</dbReference>
<evidence type="ECO:0000259" key="7">
    <source>
        <dbReference type="PROSITE" id="PS50850"/>
    </source>
</evidence>
<name>A0A0N1GZR1_9EURO</name>
<sequence length="527" mass="57800">MAPRFESSPPEDEERPLLHADNVSFHSADAHDSSSSEGQQVAFGDEDSENPRQWSDKQKLTNVGIIALMAILSPLASSMFTPGISQIAKDLNCGEQEVIATTTGFVIMLGVGPLILAPFSETFGRRIVYIVCFSAFTLLQIPTALSPNIATLISVRAISGLFGSVGIANGGGTISDMYPSSQRAGIFGWYLLGPLLGPTLGPLFGGVIVTRLNWRWIYWVLLIICCINTAVGIIFLRESYAPVILARRKKALTDKFFASQRHSNGNGSTESDPLLDGTHGESAPPKDPGFWYEGEDLRPLGTKLYASLKRPVAIFIQPIVFTMSLYQAIIFGTTYSIYTNMQSIFSEKPYKFNSEQIGLLYLGPGLGFLASVWFLVPKIDTVYNALTKKNNGVSMPEYRLPLANIGAVLIPITLFGFAWTIEYKLHFMIPISISFLYGFGQVVILNTVQNYYIDSFEKYAASAIAGGSVFRSVMGGIVPLFAPMLFEKLGYGWGISVFGFLALAVAPSPLVFWRYGPALRERFKLKV</sequence>
<feature type="transmembrane region" description="Helical" evidence="6">
    <location>
        <begin position="460"/>
        <end position="481"/>
    </location>
</feature>
<keyword evidence="4 6" id="KW-0472">Membrane</keyword>
<feature type="region of interest" description="Disordered" evidence="5">
    <location>
        <begin position="1"/>
        <end position="55"/>
    </location>
</feature>
<evidence type="ECO:0000313" key="9">
    <source>
        <dbReference type="Proteomes" id="UP000038010"/>
    </source>
</evidence>
<gene>
    <name evidence="8" type="ORF">AB675_11854</name>
</gene>
<dbReference type="AlphaFoldDB" id="A0A0N1GZR1"/>
<dbReference type="SUPFAM" id="SSF103473">
    <property type="entry name" value="MFS general substrate transporter"/>
    <property type="match status" value="1"/>
</dbReference>
<feature type="transmembrane region" description="Helical" evidence="6">
    <location>
        <begin position="312"/>
        <end position="338"/>
    </location>
</feature>
<feature type="compositionally biased region" description="Polar residues" evidence="5">
    <location>
        <begin position="261"/>
        <end position="271"/>
    </location>
</feature>
<dbReference type="RefSeq" id="XP_017996756.1">
    <property type="nucleotide sequence ID" value="XM_018140736.1"/>
</dbReference>
<evidence type="ECO:0000256" key="5">
    <source>
        <dbReference type="SAM" id="MobiDB-lite"/>
    </source>
</evidence>
<feature type="transmembrane region" description="Helical" evidence="6">
    <location>
        <begin position="149"/>
        <end position="168"/>
    </location>
</feature>
<feature type="transmembrane region" description="Helical" evidence="6">
    <location>
        <begin position="60"/>
        <end position="78"/>
    </location>
</feature>
<evidence type="ECO:0000256" key="1">
    <source>
        <dbReference type="ARBA" id="ARBA00004141"/>
    </source>
</evidence>
<dbReference type="InterPro" id="IPR011701">
    <property type="entry name" value="MFS"/>
</dbReference>
<feature type="transmembrane region" description="Helical" evidence="6">
    <location>
        <begin position="427"/>
        <end position="448"/>
    </location>
</feature>
<feature type="transmembrane region" description="Helical" evidence="6">
    <location>
        <begin position="216"/>
        <end position="236"/>
    </location>
</feature>
<evidence type="ECO:0000256" key="4">
    <source>
        <dbReference type="ARBA" id="ARBA00023136"/>
    </source>
</evidence>
<dbReference type="Proteomes" id="UP000038010">
    <property type="component" value="Unassembled WGS sequence"/>
</dbReference>
<dbReference type="Gene3D" id="1.20.1250.20">
    <property type="entry name" value="MFS general substrate transporter like domains"/>
    <property type="match status" value="1"/>
</dbReference>
<reference evidence="8 9" key="1">
    <citation type="submission" date="2015-06" db="EMBL/GenBank/DDBJ databases">
        <title>Draft genome of the ant-associated black yeast Phialophora attae CBS 131958.</title>
        <authorList>
            <person name="Moreno L.F."/>
            <person name="Stielow B.J."/>
            <person name="de Hoog S."/>
            <person name="Vicente V.A."/>
            <person name="Weiss V.A."/>
            <person name="de Vries M."/>
            <person name="Cruz L.M."/>
            <person name="Souza E.M."/>
        </authorList>
    </citation>
    <scope>NUCLEOTIDE SEQUENCE [LARGE SCALE GENOMIC DNA]</scope>
    <source>
        <strain evidence="8 9">CBS 131958</strain>
    </source>
</reference>
<evidence type="ECO:0000256" key="3">
    <source>
        <dbReference type="ARBA" id="ARBA00022989"/>
    </source>
</evidence>
<feature type="transmembrane region" description="Helical" evidence="6">
    <location>
        <begin position="358"/>
        <end position="377"/>
    </location>
</feature>
<dbReference type="GeneID" id="28732617"/>
<dbReference type="OrthoDB" id="5296287at2759"/>
<evidence type="ECO:0000256" key="6">
    <source>
        <dbReference type="SAM" id="Phobius"/>
    </source>
</evidence>
<feature type="region of interest" description="Disordered" evidence="5">
    <location>
        <begin position="261"/>
        <end position="288"/>
    </location>
</feature>
<dbReference type="InterPro" id="IPR020846">
    <property type="entry name" value="MFS_dom"/>
</dbReference>
<accession>A0A0N1GZR1</accession>
<feature type="transmembrane region" description="Helical" evidence="6">
    <location>
        <begin position="189"/>
        <end position="210"/>
    </location>
</feature>
<dbReference type="CDD" id="cd17323">
    <property type="entry name" value="MFS_Tpo1_MDR_like"/>
    <property type="match status" value="1"/>
</dbReference>
<keyword evidence="9" id="KW-1185">Reference proteome</keyword>
<feature type="transmembrane region" description="Helical" evidence="6">
    <location>
        <begin position="493"/>
        <end position="516"/>
    </location>
</feature>
<organism evidence="8 9">
    <name type="scientific">Cyphellophora attinorum</name>
    <dbReference type="NCBI Taxonomy" id="1664694"/>
    <lineage>
        <taxon>Eukaryota</taxon>
        <taxon>Fungi</taxon>
        <taxon>Dikarya</taxon>
        <taxon>Ascomycota</taxon>
        <taxon>Pezizomycotina</taxon>
        <taxon>Eurotiomycetes</taxon>
        <taxon>Chaetothyriomycetidae</taxon>
        <taxon>Chaetothyriales</taxon>
        <taxon>Cyphellophoraceae</taxon>
        <taxon>Cyphellophora</taxon>
    </lineage>
</organism>
<dbReference type="InterPro" id="IPR036259">
    <property type="entry name" value="MFS_trans_sf"/>
</dbReference>
<keyword evidence="2 6" id="KW-0812">Transmembrane</keyword>
<feature type="transmembrane region" description="Helical" evidence="6">
    <location>
        <begin position="98"/>
        <end position="119"/>
    </location>
</feature>
<proteinExistence type="predicted"/>
<dbReference type="PANTHER" id="PTHR23502">
    <property type="entry name" value="MAJOR FACILITATOR SUPERFAMILY"/>
    <property type="match status" value="1"/>
</dbReference>
<dbReference type="PROSITE" id="PS50850">
    <property type="entry name" value="MFS"/>
    <property type="match status" value="1"/>
</dbReference>
<dbReference type="PANTHER" id="PTHR23502:SF171">
    <property type="entry name" value="MAJOR FACILITATOR SUPERFAMILY (MFS) PROFILE DOMAIN-CONTAINING PROTEIN"/>
    <property type="match status" value="1"/>
</dbReference>
<dbReference type="STRING" id="1664694.A0A0N1GZR1"/>
<dbReference type="EMBL" id="LFJN01000028">
    <property type="protein sequence ID" value="KPI36793.1"/>
    <property type="molecule type" value="Genomic_DNA"/>
</dbReference>
<dbReference type="GO" id="GO:0005886">
    <property type="term" value="C:plasma membrane"/>
    <property type="evidence" value="ECO:0007669"/>
    <property type="project" value="TreeGrafter"/>
</dbReference>
<feature type="domain" description="Major facilitator superfamily (MFS) profile" evidence="7">
    <location>
        <begin position="62"/>
        <end position="520"/>
    </location>
</feature>